<comment type="similarity">
    <text evidence="1">Belongs to the peptidase S1 family. Snake venom subfamily.</text>
</comment>
<dbReference type="PRINTS" id="PR00722">
    <property type="entry name" value="CHYMOTRYPSIN"/>
</dbReference>
<dbReference type="PROSITE" id="PS50068">
    <property type="entry name" value="LDLRA_2"/>
    <property type="match status" value="1"/>
</dbReference>
<dbReference type="Bgee" id="ENSACAG00000016107">
    <property type="expression patterns" value="Expressed in kidney and 7 other cell types or tissues"/>
</dbReference>
<dbReference type="Pfam" id="PF00057">
    <property type="entry name" value="Ldl_recept_a"/>
    <property type="match status" value="1"/>
</dbReference>
<evidence type="ECO:0000256" key="7">
    <source>
        <dbReference type="RuleBase" id="RU363034"/>
    </source>
</evidence>
<dbReference type="PANTHER" id="PTHR24252">
    <property type="entry name" value="ACROSIN-RELATED"/>
    <property type="match status" value="1"/>
</dbReference>
<dbReference type="InterPro" id="IPR033116">
    <property type="entry name" value="TRYPSIN_SER"/>
</dbReference>
<dbReference type="Pfam" id="PF00089">
    <property type="entry name" value="Trypsin"/>
    <property type="match status" value="3"/>
</dbReference>
<evidence type="ECO:0000256" key="2">
    <source>
        <dbReference type="ARBA" id="ARBA00022670"/>
    </source>
</evidence>
<dbReference type="SUPFAM" id="SSF57424">
    <property type="entry name" value="LDL receptor-like module"/>
    <property type="match status" value="1"/>
</dbReference>
<dbReference type="SUPFAM" id="SSF50494">
    <property type="entry name" value="Trypsin-like serine proteases"/>
    <property type="match status" value="3"/>
</dbReference>
<feature type="region of interest" description="Disordered" evidence="8">
    <location>
        <begin position="311"/>
        <end position="352"/>
    </location>
</feature>
<keyword evidence="2 7" id="KW-0645">Protease</keyword>
<feature type="compositionally biased region" description="Low complexity" evidence="8">
    <location>
        <begin position="326"/>
        <end position="337"/>
    </location>
</feature>
<dbReference type="GO" id="GO:0004252">
    <property type="term" value="F:serine-type endopeptidase activity"/>
    <property type="evidence" value="ECO:0007669"/>
    <property type="project" value="InterPro"/>
</dbReference>
<feature type="domain" description="Peptidase S1" evidence="9">
    <location>
        <begin position="680"/>
        <end position="773"/>
    </location>
</feature>
<dbReference type="GO" id="GO:0005886">
    <property type="term" value="C:plasma membrane"/>
    <property type="evidence" value="ECO:0000318"/>
    <property type="project" value="GO_Central"/>
</dbReference>
<feature type="region of interest" description="Disordered" evidence="8">
    <location>
        <begin position="627"/>
        <end position="646"/>
    </location>
</feature>
<dbReference type="InterPro" id="IPR009003">
    <property type="entry name" value="Peptidase_S1_PA"/>
</dbReference>
<reference evidence="10" key="1">
    <citation type="submission" date="2009-12" db="EMBL/GenBank/DDBJ databases">
        <title>The Genome Sequence of Anolis carolinensis (Green Anole Lizard).</title>
        <authorList>
            <consortium name="The Genome Sequencing Platform"/>
            <person name="Di Palma F."/>
            <person name="Alfoldi J."/>
            <person name="Heiman D."/>
            <person name="Young S."/>
            <person name="Grabherr M."/>
            <person name="Johnson J."/>
            <person name="Lander E.S."/>
            <person name="Lindblad-Toh K."/>
        </authorList>
    </citation>
    <scope>NUCLEOTIDE SEQUENCE [LARGE SCALE GENOMIC DNA]</scope>
    <source>
        <strain evidence="10">JBL SC #1</strain>
    </source>
</reference>
<dbReference type="PROSITE" id="PS00134">
    <property type="entry name" value="TRYPSIN_HIS"/>
    <property type="match status" value="3"/>
</dbReference>
<feature type="domain" description="Peptidase S1" evidence="9">
    <location>
        <begin position="74"/>
        <end position="309"/>
    </location>
</feature>
<dbReference type="InterPro" id="IPR001314">
    <property type="entry name" value="Peptidase_S1A"/>
</dbReference>
<dbReference type="GO" id="GO:0005576">
    <property type="term" value="C:extracellular region"/>
    <property type="evidence" value="ECO:0007669"/>
    <property type="project" value="UniProtKB-ARBA"/>
</dbReference>
<dbReference type="PROSITE" id="PS00135">
    <property type="entry name" value="TRYPSIN_SER"/>
    <property type="match status" value="2"/>
</dbReference>
<dbReference type="PANTHER" id="PTHR24252:SF26">
    <property type="entry name" value="TRANSMEMBRANE SERINE PROTEASE 9"/>
    <property type="match status" value="1"/>
</dbReference>
<keyword evidence="11" id="KW-1185">Reference proteome</keyword>
<dbReference type="Ensembl" id="ENSACAT00000039023.1">
    <property type="protein sequence ID" value="ENSACAP00000026542.1"/>
    <property type="gene ID" value="ENSACAG00000016107.4"/>
</dbReference>
<keyword evidence="5 6" id="KW-1015">Disulfide bond</keyword>
<dbReference type="InterPro" id="IPR002172">
    <property type="entry name" value="LDrepeatLR_classA_rpt"/>
</dbReference>
<feature type="region of interest" description="Disordered" evidence="8">
    <location>
        <begin position="750"/>
        <end position="773"/>
    </location>
</feature>
<evidence type="ECO:0000313" key="10">
    <source>
        <dbReference type="Ensembl" id="ENSACAP00000026542.1"/>
    </source>
</evidence>
<dbReference type="SMART" id="SM00192">
    <property type="entry name" value="LDLa"/>
    <property type="match status" value="1"/>
</dbReference>
<evidence type="ECO:0000256" key="5">
    <source>
        <dbReference type="ARBA" id="ARBA00023157"/>
    </source>
</evidence>
<dbReference type="GO" id="GO:0031639">
    <property type="term" value="P:plasminogen activation"/>
    <property type="evidence" value="ECO:0000318"/>
    <property type="project" value="GO_Central"/>
</dbReference>
<evidence type="ECO:0000313" key="11">
    <source>
        <dbReference type="Proteomes" id="UP000001646"/>
    </source>
</evidence>
<feature type="domain" description="Peptidase S1" evidence="9">
    <location>
        <begin position="371"/>
        <end position="604"/>
    </location>
</feature>
<evidence type="ECO:0000256" key="4">
    <source>
        <dbReference type="ARBA" id="ARBA00022825"/>
    </source>
</evidence>
<evidence type="ECO:0000256" key="8">
    <source>
        <dbReference type="SAM" id="MobiDB-lite"/>
    </source>
</evidence>
<protein>
    <recommendedName>
        <fullName evidence="9">Peptidase S1 domain-containing protein</fullName>
    </recommendedName>
</protein>
<reference evidence="10" key="2">
    <citation type="submission" date="2025-08" db="UniProtKB">
        <authorList>
            <consortium name="Ensembl"/>
        </authorList>
    </citation>
    <scope>IDENTIFICATION</scope>
</reference>
<dbReference type="InterPro" id="IPR001254">
    <property type="entry name" value="Trypsin_dom"/>
</dbReference>
<dbReference type="InterPro" id="IPR023415">
    <property type="entry name" value="LDLR_class-A_CS"/>
</dbReference>
<evidence type="ECO:0000256" key="1">
    <source>
        <dbReference type="ARBA" id="ARBA00009228"/>
    </source>
</evidence>
<name>A0A803SUA2_ANOCA</name>
<dbReference type="GeneTree" id="ENSGT00940000159993"/>
<dbReference type="InterPro" id="IPR043504">
    <property type="entry name" value="Peptidase_S1_PA_chymotrypsin"/>
</dbReference>
<dbReference type="InterPro" id="IPR018114">
    <property type="entry name" value="TRYPSIN_HIS"/>
</dbReference>
<dbReference type="GO" id="GO:0035821">
    <property type="term" value="P:modulation of process of another organism"/>
    <property type="evidence" value="ECO:0007669"/>
    <property type="project" value="UniProtKB-ARBA"/>
</dbReference>
<dbReference type="Gene3D" id="4.10.400.10">
    <property type="entry name" value="Low-density Lipoprotein Receptor"/>
    <property type="match status" value="1"/>
</dbReference>
<dbReference type="InterPro" id="IPR036055">
    <property type="entry name" value="LDL_receptor-like_sf"/>
</dbReference>
<proteinExistence type="inferred from homology"/>
<evidence type="ECO:0000256" key="6">
    <source>
        <dbReference type="PROSITE-ProRule" id="PRU00124"/>
    </source>
</evidence>
<dbReference type="Gene3D" id="2.40.10.10">
    <property type="entry name" value="Trypsin-like serine proteases"/>
    <property type="match status" value="3"/>
</dbReference>
<dbReference type="CDD" id="cd00112">
    <property type="entry name" value="LDLa"/>
    <property type="match status" value="1"/>
</dbReference>
<feature type="compositionally biased region" description="Low complexity" evidence="8">
    <location>
        <begin position="627"/>
        <end position="638"/>
    </location>
</feature>
<dbReference type="CDD" id="cd00190">
    <property type="entry name" value="Tryp_SPc"/>
    <property type="match status" value="2"/>
</dbReference>
<comment type="caution">
    <text evidence="6">Lacks conserved residue(s) required for the propagation of feature annotation.</text>
</comment>
<dbReference type="Proteomes" id="UP000001646">
    <property type="component" value="Unplaced"/>
</dbReference>
<dbReference type="PROSITE" id="PS50240">
    <property type="entry name" value="TRYPSIN_DOM"/>
    <property type="match status" value="3"/>
</dbReference>
<feature type="region of interest" description="Disordered" evidence="8">
    <location>
        <begin position="651"/>
        <end position="671"/>
    </location>
</feature>
<dbReference type="PROSITE" id="PS01209">
    <property type="entry name" value="LDLRA_1"/>
    <property type="match status" value="1"/>
</dbReference>
<accession>A0A803SUA2</accession>
<keyword evidence="3 7" id="KW-0378">Hydrolase</keyword>
<dbReference type="GO" id="GO:0008236">
    <property type="term" value="F:serine-type peptidase activity"/>
    <property type="evidence" value="ECO:0000318"/>
    <property type="project" value="GO_Central"/>
</dbReference>
<evidence type="ECO:0000256" key="3">
    <source>
        <dbReference type="ARBA" id="ARBA00022801"/>
    </source>
</evidence>
<organism evidence="10 11">
    <name type="scientific">Anolis carolinensis</name>
    <name type="common">Green anole</name>
    <name type="synonym">American chameleon</name>
    <dbReference type="NCBI Taxonomy" id="28377"/>
    <lineage>
        <taxon>Eukaryota</taxon>
        <taxon>Metazoa</taxon>
        <taxon>Chordata</taxon>
        <taxon>Craniata</taxon>
        <taxon>Vertebrata</taxon>
        <taxon>Euteleostomi</taxon>
        <taxon>Lepidosauria</taxon>
        <taxon>Squamata</taxon>
        <taxon>Bifurcata</taxon>
        <taxon>Unidentata</taxon>
        <taxon>Episquamata</taxon>
        <taxon>Toxicofera</taxon>
        <taxon>Iguania</taxon>
        <taxon>Dactyloidae</taxon>
        <taxon>Anolis</taxon>
    </lineage>
</organism>
<sequence length="773" mass="81823">MSSRLLIAYVGTDPLSLCPSGRCPGKASFSCRSGQCVPWQNSECDGRKDCLDGSDEDGCDCGGRPALGASQQRIVGGSQASRGEFPWQVSLRENGEHFCGAAVLGPTWLVSAAHCFNEFQDPGTWTAHGGSVWLSGGGKGEEGSQAPVGRILRHPSYDADSADYDLALLQLSAPLGPSRFVQPVCLPAAGHAFPAGRKCLISGWGYLREDFLVKPELLQKATVELLDQALCDGLYSNALTDRMLCAGYLEGKVDSCQGDSGGPLVCPEPSGRFFLAGIVSWGIGCAEDRRPGVYTRITRLRDWIRDTMDSASATSVPPSLPSTVASSSTWDPPSTTSGRPTDTTPLDPVPFPLYPPAECGRRPGFSKPQRVVGGTAALHGEVPWQVSLKEEGLRHFCGAAVIAPRWLLSAAHCFNQTKPGRVTAFAGSTLLSVSESGSVKAGIRRVLPHPSFRPGRPDFDVALVELLRPLPFGASVQPVCLPPAGPKFPLGRKCFVSGWGSLRDGDAPRPETLQLASVRIVEQAACSALYGFSLTEQIICAGFLEGKAGACQGDSGGPLACEEAPGVFSLAGLVSWGVGCTPAKRPRVYARVSRFTGWILETVAAPVGPSSPPKKGRTTTAVAVAHSSLTSTSGQSSTWPDSTSTRLRTTGLPEVTPMPGESPFHRSPCGRSPSRWLGRIVGGSGARRGEWPWQASLQLRRGKRAEHKCGAVLVAPQWLLSAAHCFDLHGDPSSWLAVLGTPFLEEADGEAETRGVSHLLPPPPSTTASRWTT</sequence>
<keyword evidence="4 7" id="KW-0720">Serine protease</keyword>
<feature type="compositionally biased region" description="Polar residues" evidence="8">
    <location>
        <begin position="311"/>
        <end position="325"/>
    </location>
</feature>
<dbReference type="InParanoid" id="A0A803SUA2"/>
<evidence type="ECO:0000259" key="9">
    <source>
        <dbReference type="PROSITE" id="PS50240"/>
    </source>
</evidence>
<reference evidence="10" key="3">
    <citation type="submission" date="2025-09" db="UniProtKB">
        <authorList>
            <consortium name="Ensembl"/>
        </authorList>
    </citation>
    <scope>IDENTIFICATION</scope>
</reference>
<dbReference type="AlphaFoldDB" id="A0A803SUA2"/>
<dbReference type="SMART" id="SM00020">
    <property type="entry name" value="Tryp_SPc"/>
    <property type="match status" value="2"/>
</dbReference>
<feature type="disulfide bond" evidence="6">
    <location>
        <begin position="44"/>
        <end position="59"/>
    </location>
</feature>